<dbReference type="Pfam" id="PF04055">
    <property type="entry name" value="Radical_SAM"/>
    <property type="match status" value="1"/>
</dbReference>
<dbReference type="PROSITE" id="PS51918">
    <property type="entry name" value="RADICAL_SAM"/>
    <property type="match status" value="1"/>
</dbReference>
<dbReference type="InParanoid" id="A0A1H9DJ85"/>
<dbReference type="GO" id="GO:0051539">
    <property type="term" value="F:4 iron, 4 sulfur cluster binding"/>
    <property type="evidence" value="ECO:0007669"/>
    <property type="project" value="TreeGrafter"/>
</dbReference>
<evidence type="ECO:0000313" key="3">
    <source>
        <dbReference type="Proteomes" id="UP000199021"/>
    </source>
</evidence>
<proteinExistence type="predicted"/>
<dbReference type="RefSeq" id="WP_090166603.1">
    <property type="nucleotide sequence ID" value="NZ_FOFB01000006.1"/>
</dbReference>
<dbReference type="InterPro" id="IPR010723">
    <property type="entry name" value="HemN_C"/>
</dbReference>
<dbReference type="SFLD" id="SFLDS00029">
    <property type="entry name" value="Radical_SAM"/>
    <property type="match status" value="1"/>
</dbReference>
<dbReference type="InterPro" id="IPR006638">
    <property type="entry name" value="Elp3/MiaA/NifB-like_rSAM"/>
</dbReference>
<dbReference type="GO" id="GO:0003824">
    <property type="term" value="F:catalytic activity"/>
    <property type="evidence" value="ECO:0007669"/>
    <property type="project" value="InterPro"/>
</dbReference>
<dbReference type="FunCoup" id="A0A1H9DJ85">
    <property type="interactions" value="400"/>
</dbReference>
<dbReference type="InterPro" id="IPR023404">
    <property type="entry name" value="rSAM_horseshoe"/>
</dbReference>
<evidence type="ECO:0000259" key="1">
    <source>
        <dbReference type="PROSITE" id="PS51918"/>
    </source>
</evidence>
<dbReference type="InterPro" id="IPR034505">
    <property type="entry name" value="Coproporphyrinogen-III_oxidase"/>
</dbReference>
<dbReference type="PANTHER" id="PTHR13932:SF5">
    <property type="entry name" value="RADICAL S-ADENOSYL METHIONINE DOMAIN-CONTAINING PROTEIN 1, MITOCHONDRIAL"/>
    <property type="match status" value="1"/>
</dbReference>
<dbReference type="STRING" id="478744.SAMN05444359_10626"/>
<organism evidence="2 3">
    <name type="scientific">Neolewinella agarilytica</name>
    <dbReference type="NCBI Taxonomy" id="478744"/>
    <lineage>
        <taxon>Bacteria</taxon>
        <taxon>Pseudomonadati</taxon>
        <taxon>Bacteroidota</taxon>
        <taxon>Saprospiria</taxon>
        <taxon>Saprospirales</taxon>
        <taxon>Lewinellaceae</taxon>
        <taxon>Neolewinella</taxon>
    </lineage>
</organism>
<dbReference type="InterPro" id="IPR058240">
    <property type="entry name" value="rSAM_sf"/>
</dbReference>
<dbReference type="AlphaFoldDB" id="A0A1H9DJ85"/>
<keyword evidence="3" id="KW-1185">Reference proteome</keyword>
<dbReference type="EMBL" id="FOFB01000006">
    <property type="protein sequence ID" value="SEQ13451.1"/>
    <property type="molecule type" value="Genomic_DNA"/>
</dbReference>
<dbReference type="GO" id="GO:0006779">
    <property type="term" value="P:porphyrin-containing compound biosynthetic process"/>
    <property type="evidence" value="ECO:0007669"/>
    <property type="project" value="TreeGrafter"/>
</dbReference>
<dbReference type="Gene3D" id="3.80.30.20">
    <property type="entry name" value="tm_1862 like domain"/>
    <property type="match status" value="1"/>
</dbReference>
<gene>
    <name evidence="2" type="ORF">SAMN05444359_10626</name>
</gene>
<dbReference type="InterPro" id="IPR007197">
    <property type="entry name" value="rSAM"/>
</dbReference>
<dbReference type="GO" id="GO:0005737">
    <property type="term" value="C:cytoplasm"/>
    <property type="evidence" value="ECO:0007669"/>
    <property type="project" value="TreeGrafter"/>
</dbReference>
<dbReference type="Pfam" id="PF06969">
    <property type="entry name" value="HemN_C"/>
    <property type="match status" value="1"/>
</dbReference>
<feature type="domain" description="Radical SAM core" evidence="1">
    <location>
        <begin position="1"/>
        <end position="284"/>
    </location>
</feature>
<dbReference type="SUPFAM" id="SSF102114">
    <property type="entry name" value="Radical SAM enzymes"/>
    <property type="match status" value="1"/>
</dbReference>
<name>A0A1H9DJ85_9BACT</name>
<accession>A0A1H9DJ85</accession>
<reference evidence="3" key="1">
    <citation type="submission" date="2016-10" db="EMBL/GenBank/DDBJ databases">
        <authorList>
            <person name="Varghese N."/>
            <person name="Submissions S."/>
        </authorList>
    </citation>
    <scope>NUCLEOTIDE SEQUENCE [LARGE SCALE GENOMIC DNA]</scope>
    <source>
        <strain evidence="3">DSM 24740</strain>
    </source>
</reference>
<sequence>MLYLHIPFCKQACSYCNFHFSTSMKTREAVIGGICKELKTRRGELANGPVPSVYFGGGTPSILTAEELKRIFEVLFQEGYLDKGARSSDVFSGLTQSDGSSSDVSGEQISRLPADTSDELFTGVARQKDASDERPDYQATEITLEANPDDLDEATIQLLADSPVNRLSIGIQSFFEEDLRFMNRAHSAAEARAAVEKVNRAGFHDVSIDLIYGGQTTTDEMWAENLRIATDLGVNHISAYALTVEPKTALGVQVAKGKVPDTNDAKFNRHFNKLVDHLTASGYRHYEISNFCLPGHASRHNSGYWSGQPYLGIGPGAHGFDGQHTRRWNVSNNAAYAKAWAEINSAEDFAAADGFLYEEEHLSATDRYNEFIMTGLRRDVGVQLSDIEQRFGREKAQFFAESQQANVAEGLFLNIGEGVYRLTREGRMRADGVASDGFWV</sequence>
<dbReference type="Proteomes" id="UP000199021">
    <property type="component" value="Unassembled WGS sequence"/>
</dbReference>
<protein>
    <submittedName>
        <fullName evidence="2">Oxygen-independent coproporphyrinogen-3 oxidase</fullName>
    </submittedName>
</protein>
<dbReference type="OrthoDB" id="9808022at2"/>
<evidence type="ECO:0000313" key="2">
    <source>
        <dbReference type="EMBL" id="SEQ13451.1"/>
    </source>
</evidence>
<dbReference type="SMART" id="SM00729">
    <property type="entry name" value="Elp3"/>
    <property type="match status" value="1"/>
</dbReference>
<dbReference type="PANTHER" id="PTHR13932">
    <property type="entry name" value="COPROPORPHYRINIGEN III OXIDASE"/>
    <property type="match status" value="1"/>
</dbReference>